<feature type="compositionally biased region" description="Low complexity" evidence="1">
    <location>
        <begin position="121"/>
        <end position="133"/>
    </location>
</feature>
<comment type="caution">
    <text evidence="2">The sequence shown here is derived from an EMBL/GenBank/DDBJ whole genome shotgun (WGS) entry which is preliminary data.</text>
</comment>
<dbReference type="Gene3D" id="1.10.510.10">
    <property type="entry name" value="Transferase(Phosphotransferase) domain 1"/>
    <property type="match status" value="1"/>
</dbReference>
<reference evidence="2 3" key="1">
    <citation type="submission" date="2024-09" db="EMBL/GenBank/DDBJ databases">
        <title>Chromosome-scale assembly of Riccia sorocarpa.</title>
        <authorList>
            <person name="Paukszto L."/>
        </authorList>
    </citation>
    <scope>NUCLEOTIDE SEQUENCE [LARGE SCALE GENOMIC DNA]</scope>
    <source>
        <strain evidence="2">LP-2024</strain>
        <tissue evidence="2">Aerial parts of the thallus</tissue>
    </source>
</reference>
<dbReference type="AlphaFoldDB" id="A0ABD3ID39"/>
<dbReference type="InterPro" id="IPR011009">
    <property type="entry name" value="Kinase-like_dom_sf"/>
</dbReference>
<dbReference type="PANTHER" id="PTHR46146:SF3">
    <property type="entry name" value="SERINE_THREONINE-PROTEIN KINASE-LIKE PROTEIN CCR3-RELATED"/>
    <property type="match status" value="1"/>
</dbReference>
<evidence type="ECO:0008006" key="4">
    <source>
        <dbReference type="Google" id="ProtNLM"/>
    </source>
</evidence>
<dbReference type="Proteomes" id="UP001633002">
    <property type="component" value="Unassembled WGS sequence"/>
</dbReference>
<organism evidence="2 3">
    <name type="scientific">Riccia sorocarpa</name>
    <dbReference type="NCBI Taxonomy" id="122646"/>
    <lineage>
        <taxon>Eukaryota</taxon>
        <taxon>Viridiplantae</taxon>
        <taxon>Streptophyta</taxon>
        <taxon>Embryophyta</taxon>
        <taxon>Marchantiophyta</taxon>
        <taxon>Marchantiopsida</taxon>
        <taxon>Marchantiidae</taxon>
        <taxon>Marchantiales</taxon>
        <taxon>Ricciaceae</taxon>
        <taxon>Riccia</taxon>
    </lineage>
</organism>
<gene>
    <name evidence="2" type="ORF">R1sor_018382</name>
</gene>
<accession>A0ABD3ID39</accession>
<evidence type="ECO:0000256" key="1">
    <source>
        <dbReference type="SAM" id="MobiDB-lite"/>
    </source>
</evidence>
<name>A0ABD3ID39_9MARC</name>
<keyword evidence="3" id="KW-1185">Reference proteome</keyword>
<sequence length="193" mass="21050">MCRYYGSQQLTTKSDVFSLGVVMLEVVCGREPILAALRGDPDANIVNWARKLVQDGDVQGLVDPALKSNYKMRSVERVVYLALRCVDPYSRNRPTMPGIVLEINEAMRIETSSEYAYASRSMTDSMTDSMRSDVGSPSGIYNYEIDSSSDEVPPSVLLSRSQPTSNEPAVTSSSEIPPSGLLSEPSVDLAAGR</sequence>
<feature type="region of interest" description="Disordered" evidence="1">
    <location>
        <begin position="121"/>
        <end position="193"/>
    </location>
</feature>
<evidence type="ECO:0000313" key="3">
    <source>
        <dbReference type="Proteomes" id="UP001633002"/>
    </source>
</evidence>
<dbReference type="SUPFAM" id="SSF56112">
    <property type="entry name" value="Protein kinase-like (PK-like)"/>
    <property type="match status" value="1"/>
</dbReference>
<evidence type="ECO:0000313" key="2">
    <source>
        <dbReference type="EMBL" id="KAL3700360.1"/>
    </source>
</evidence>
<proteinExistence type="predicted"/>
<protein>
    <recommendedName>
        <fullName evidence="4">Protein kinase domain-containing protein</fullName>
    </recommendedName>
</protein>
<dbReference type="PANTHER" id="PTHR46146">
    <property type="entry name" value="SERINE/THREONINE-PROTEIN KINASE-LIKE PROTEIN CCR4"/>
    <property type="match status" value="1"/>
</dbReference>
<feature type="compositionally biased region" description="Polar residues" evidence="1">
    <location>
        <begin position="158"/>
        <end position="176"/>
    </location>
</feature>
<dbReference type="EMBL" id="JBJQOH010000001">
    <property type="protein sequence ID" value="KAL3700360.1"/>
    <property type="molecule type" value="Genomic_DNA"/>
</dbReference>